<evidence type="ECO:0000256" key="7">
    <source>
        <dbReference type="ARBA" id="ARBA00047469"/>
    </source>
</evidence>
<organism evidence="14 15">
    <name type="scientific">Candidatus Dojkabacteria bacterium</name>
    <dbReference type="NCBI Taxonomy" id="2099670"/>
    <lineage>
        <taxon>Bacteria</taxon>
        <taxon>Candidatus Dojkabacteria</taxon>
    </lineage>
</organism>
<dbReference type="InterPro" id="IPR002300">
    <property type="entry name" value="aa-tRNA-synth_Ia"/>
</dbReference>
<dbReference type="SUPFAM" id="SSF52374">
    <property type="entry name" value="Nucleotidylyl transferase"/>
    <property type="match status" value="1"/>
</dbReference>
<dbReference type="NCBIfam" id="TIGR00396">
    <property type="entry name" value="leuS_bact"/>
    <property type="match status" value="1"/>
</dbReference>
<keyword evidence="6 8" id="KW-0030">Aminoacyl-tRNA synthetase</keyword>
<evidence type="ECO:0000256" key="9">
    <source>
        <dbReference type="RuleBase" id="RU363039"/>
    </source>
</evidence>
<dbReference type="Gene3D" id="3.40.50.620">
    <property type="entry name" value="HUPs"/>
    <property type="match status" value="2"/>
</dbReference>
<protein>
    <recommendedName>
        <fullName evidence="8">Leucine--tRNA ligase</fullName>
        <ecNumber evidence="8">6.1.1.4</ecNumber>
    </recommendedName>
    <alternativeName>
        <fullName evidence="8">Leucyl-tRNA synthetase</fullName>
        <shortName evidence="8">LeuRS</shortName>
    </alternativeName>
</protein>
<dbReference type="SUPFAM" id="SSF50677">
    <property type="entry name" value="ValRS/IleRS/LeuRS editing domain"/>
    <property type="match status" value="1"/>
</dbReference>
<keyword evidence="3 8" id="KW-0547">Nucleotide-binding</keyword>
<evidence type="ECO:0000256" key="3">
    <source>
        <dbReference type="ARBA" id="ARBA00022741"/>
    </source>
</evidence>
<dbReference type="InterPro" id="IPR013155">
    <property type="entry name" value="M/V/L/I-tRNA-synth_anticd-bd"/>
</dbReference>
<dbReference type="InterPro" id="IPR025709">
    <property type="entry name" value="Leu_tRNA-synth_edit"/>
</dbReference>
<evidence type="ECO:0000256" key="5">
    <source>
        <dbReference type="ARBA" id="ARBA00022917"/>
    </source>
</evidence>
<comment type="similarity">
    <text evidence="1 8 9">Belongs to the class-I aminoacyl-tRNA synthetase family.</text>
</comment>
<dbReference type="InterPro" id="IPR015413">
    <property type="entry name" value="Methionyl/Leucyl_tRNA_Synth"/>
</dbReference>
<dbReference type="GO" id="GO:0004823">
    <property type="term" value="F:leucine-tRNA ligase activity"/>
    <property type="evidence" value="ECO:0007669"/>
    <property type="project" value="UniProtKB-UniRule"/>
</dbReference>
<dbReference type="InterPro" id="IPR009008">
    <property type="entry name" value="Val/Leu/Ile-tRNA-synth_edit"/>
</dbReference>
<evidence type="ECO:0000313" key="15">
    <source>
        <dbReference type="Proteomes" id="UP000781173"/>
    </source>
</evidence>
<dbReference type="GO" id="GO:0005829">
    <property type="term" value="C:cytosol"/>
    <property type="evidence" value="ECO:0007669"/>
    <property type="project" value="TreeGrafter"/>
</dbReference>
<evidence type="ECO:0000259" key="12">
    <source>
        <dbReference type="Pfam" id="PF09334"/>
    </source>
</evidence>
<dbReference type="PRINTS" id="PR00985">
    <property type="entry name" value="TRNASYNTHLEU"/>
</dbReference>
<dbReference type="InterPro" id="IPR009080">
    <property type="entry name" value="tRNAsynth_Ia_anticodon-bd"/>
</dbReference>
<dbReference type="SUPFAM" id="SSF47323">
    <property type="entry name" value="Anticodon-binding domain of a subclass of class I aminoacyl-tRNA synthetases"/>
    <property type="match status" value="1"/>
</dbReference>
<keyword evidence="5 8" id="KW-0648">Protein biosynthesis</keyword>
<evidence type="ECO:0000256" key="4">
    <source>
        <dbReference type="ARBA" id="ARBA00022840"/>
    </source>
</evidence>
<comment type="catalytic activity">
    <reaction evidence="7 8">
        <text>tRNA(Leu) + L-leucine + ATP = L-leucyl-tRNA(Leu) + AMP + diphosphate</text>
        <dbReference type="Rhea" id="RHEA:11688"/>
        <dbReference type="Rhea" id="RHEA-COMP:9613"/>
        <dbReference type="Rhea" id="RHEA-COMP:9622"/>
        <dbReference type="ChEBI" id="CHEBI:30616"/>
        <dbReference type="ChEBI" id="CHEBI:33019"/>
        <dbReference type="ChEBI" id="CHEBI:57427"/>
        <dbReference type="ChEBI" id="CHEBI:78442"/>
        <dbReference type="ChEBI" id="CHEBI:78494"/>
        <dbReference type="ChEBI" id="CHEBI:456215"/>
        <dbReference type="EC" id="6.1.1.4"/>
    </reaction>
</comment>
<evidence type="ECO:0000259" key="10">
    <source>
        <dbReference type="Pfam" id="PF00133"/>
    </source>
</evidence>
<dbReference type="Pfam" id="PF00133">
    <property type="entry name" value="tRNA-synt_1"/>
    <property type="match status" value="1"/>
</dbReference>
<comment type="caution">
    <text evidence="8">Lacks conserved residue(s) required for the propagation of feature annotation.</text>
</comment>
<evidence type="ECO:0000256" key="2">
    <source>
        <dbReference type="ARBA" id="ARBA00022598"/>
    </source>
</evidence>
<evidence type="ECO:0000259" key="13">
    <source>
        <dbReference type="Pfam" id="PF13603"/>
    </source>
</evidence>
<dbReference type="FunFam" id="1.10.730.10:FF:000002">
    <property type="entry name" value="Leucine--tRNA ligase"/>
    <property type="match status" value="1"/>
</dbReference>
<evidence type="ECO:0000256" key="6">
    <source>
        <dbReference type="ARBA" id="ARBA00023146"/>
    </source>
</evidence>
<dbReference type="CDD" id="cd00812">
    <property type="entry name" value="LeuRS_core"/>
    <property type="match status" value="1"/>
</dbReference>
<dbReference type="Pfam" id="PF08264">
    <property type="entry name" value="Anticodon_1"/>
    <property type="match status" value="1"/>
</dbReference>
<dbReference type="Pfam" id="PF09334">
    <property type="entry name" value="tRNA-synt_1g"/>
    <property type="match status" value="1"/>
</dbReference>
<dbReference type="Gene3D" id="3.10.20.590">
    <property type="match status" value="1"/>
</dbReference>
<dbReference type="Proteomes" id="UP000781173">
    <property type="component" value="Unassembled WGS sequence"/>
</dbReference>
<dbReference type="EMBL" id="JACFOF010000001">
    <property type="protein sequence ID" value="MBW7953288.1"/>
    <property type="molecule type" value="Genomic_DNA"/>
</dbReference>
<evidence type="ECO:0000313" key="14">
    <source>
        <dbReference type="EMBL" id="MBW7953288.1"/>
    </source>
</evidence>
<dbReference type="GO" id="GO:0006429">
    <property type="term" value="P:leucyl-tRNA aminoacylation"/>
    <property type="evidence" value="ECO:0007669"/>
    <property type="project" value="UniProtKB-UniRule"/>
</dbReference>
<sequence length="803" mass="92987">MQKFDHKKIEKKWRNNWEESKIYKAKEKPDPSKKYYILPQLPYPSGSGLHVGHAEGYTACDIFARYKRMSGFDVLQVIGWDSFGLPAENYAIKTNIHPRQSTDQAINNFREQIKSLGLSLDWDREVGSHNPDYYKFTQWFFLLMLERGLAYRKKQIVNWCDQDKTVLANEQVEDGLCERCGSEVELREMEQWYLKITDYAERLHTDLDKVDWPEETIKRQRDWIGKSEGAVVKFPLEGNLGEIKELEVFTTAHDTIYGVTFMAIAPEHKLIDQVLKQLENSKDVESFIKKARNKTELERQQNKDKSGLKLEGINAINPINGSKIPVFVADYVLVEYGSGAIMAVPGHDDRDYEFANKHDLEIKYLTKEQEYVSYSQEIKSNLEKYSIANSDEFDGLSFAEARPAILEKLTKSGTGYAKTAYKLRDWSVSRQRFWGAPIPVVYDPQGEIHPLKLEDLPVLLPDDVEFVPTGQSPLTYSAEFQKGVERKYGKGWKREVDTLDTFMCSSWYYLRYIDPHNENEFASKEALNTWMPVDFYIGGPEHVNGHLLYSRFFTKVLFDAGYIKFDEPFIFHRHQGLIHGEDGRKMSKRWGNVINPLDVIEKYGADTTRMYEMFMGPLEQDKSWNDNAVQGVRRFLQRVNDFSKVKFSDKGLSNNMHKLISRITKSTEEMRFNVAIADFMKQLNIFEDNKESVSLEDWKAYLLLLAPYAPFLTEEIWSNIDSNGSIHLQRWPSFDSKLLFEEEVTIAIQVNGKLRDTLNLSSGTGQADVEAKALALKSIQKHIAEKPIRKVIYVQDKILNIVT</sequence>
<dbReference type="Pfam" id="PF13603">
    <property type="entry name" value="tRNA-synt_1_2"/>
    <property type="match status" value="1"/>
</dbReference>
<dbReference type="AlphaFoldDB" id="A0A952AIC1"/>
<comment type="subcellular location">
    <subcellularLocation>
        <location evidence="8">Cytoplasm</location>
    </subcellularLocation>
</comment>
<dbReference type="FunFam" id="3.40.50.620:FF:000003">
    <property type="entry name" value="Leucine--tRNA ligase"/>
    <property type="match status" value="1"/>
</dbReference>
<accession>A0A952AIC1</accession>
<dbReference type="PANTHER" id="PTHR43740:SF2">
    <property type="entry name" value="LEUCINE--TRNA LIGASE, MITOCHONDRIAL"/>
    <property type="match status" value="1"/>
</dbReference>
<feature type="domain" description="Leucyl-tRNA synthetase editing" evidence="13">
    <location>
        <begin position="221"/>
        <end position="409"/>
    </location>
</feature>
<keyword evidence="2 8" id="KW-0436">Ligase</keyword>
<dbReference type="PANTHER" id="PTHR43740">
    <property type="entry name" value="LEUCYL-TRNA SYNTHETASE"/>
    <property type="match status" value="1"/>
</dbReference>
<feature type="domain" description="Aminoacyl-tRNA synthetase class Ia" evidence="10">
    <location>
        <begin position="416"/>
        <end position="622"/>
    </location>
</feature>
<dbReference type="HAMAP" id="MF_00049_B">
    <property type="entry name" value="Leu_tRNA_synth_B"/>
    <property type="match status" value="1"/>
</dbReference>
<keyword evidence="4 8" id="KW-0067">ATP-binding</keyword>
<proteinExistence type="inferred from homology"/>
<dbReference type="InterPro" id="IPR002302">
    <property type="entry name" value="Leu-tRNA-ligase"/>
</dbReference>
<dbReference type="InterPro" id="IPR014729">
    <property type="entry name" value="Rossmann-like_a/b/a_fold"/>
</dbReference>
<dbReference type="GO" id="GO:0005524">
    <property type="term" value="F:ATP binding"/>
    <property type="evidence" value="ECO:0007669"/>
    <property type="project" value="UniProtKB-UniRule"/>
</dbReference>
<evidence type="ECO:0000256" key="1">
    <source>
        <dbReference type="ARBA" id="ARBA00005594"/>
    </source>
</evidence>
<gene>
    <name evidence="8" type="primary">leuS</name>
    <name evidence="14" type="ORF">H3C67_00690</name>
</gene>
<keyword evidence="8" id="KW-0963">Cytoplasm</keyword>
<dbReference type="GO" id="GO:0002161">
    <property type="term" value="F:aminoacyl-tRNA deacylase activity"/>
    <property type="evidence" value="ECO:0007669"/>
    <property type="project" value="InterPro"/>
</dbReference>
<feature type="domain" description="Methionyl/Leucyl tRNA synthetase" evidence="12">
    <location>
        <begin position="36"/>
        <end position="183"/>
    </location>
</feature>
<reference evidence="14" key="1">
    <citation type="journal article" date="2022" name="ISME J.">
        <title>A general approach to explore prokaryotic protein glycosylation reveals the unique surface layer modulation of an anammox bacterium.</title>
        <authorList>
            <person name="Pabst M."/>
            <person name="Grouzdev D.S."/>
            <person name="Lawson C.E."/>
            <person name="Kleikamp H.B.C."/>
            <person name="de Ram C."/>
            <person name="Louwen R."/>
            <person name="Lin Y.M."/>
            <person name="Lucker S."/>
            <person name="van Loosdrecht M.C.M."/>
            <person name="Laureni M."/>
        </authorList>
    </citation>
    <scope>NUCLEOTIDE SEQUENCE</scope>
    <source>
        <strain evidence="14">BROCD043</strain>
    </source>
</reference>
<name>A0A952AIC1_9BACT</name>
<evidence type="ECO:0000259" key="11">
    <source>
        <dbReference type="Pfam" id="PF08264"/>
    </source>
</evidence>
<dbReference type="EC" id="6.1.1.4" evidence="8"/>
<feature type="binding site" evidence="8">
    <location>
        <position position="588"/>
    </location>
    <ligand>
        <name>ATP</name>
        <dbReference type="ChEBI" id="CHEBI:30616"/>
    </ligand>
</feature>
<evidence type="ECO:0000256" key="8">
    <source>
        <dbReference type="HAMAP-Rule" id="MF_00049"/>
    </source>
</evidence>
<comment type="caution">
    <text evidence="14">The sequence shown here is derived from an EMBL/GenBank/DDBJ whole genome shotgun (WGS) entry which is preliminary data.</text>
</comment>
<dbReference type="Gene3D" id="1.10.730.10">
    <property type="entry name" value="Isoleucyl-tRNA Synthetase, Domain 1"/>
    <property type="match status" value="1"/>
</dbReference>
<feature type="domain" description="Methionyl/Valyl/Leucyl/Isoleucyl-tRNA synthetase anticodon-binding" evidence="11">
    <location>
        <begin position="649"/>
        <end position="764"/>
    </location>
</feature>